<reference evidence="2 3" key="1">
    <citation type="submission" date="2020-08" db="EMBL/GenBank/DDBJ databases">
        <title>Genomic Encyclopedia of Type Strains, Phase III (KMG-III): the genomes of soil and plant-associated and newly described type strains.</title>
        <authorList>
            <person name="Whitman W."/>
        </authorList>
    </citation>
    <scope>NUCLEOTIDE SEQUENCE [LARGE SCALE GENOMIC DNA]</scope>
    <source>
        <strain evidence="2 3">CECT 3265</strain>
    </source>
</reference>
<evidence type="ECO:0000313" key="3">
    <source>
        <dbReference type="Proteomes" id="UP000556436"/>
    </source>
</evidence>
<comment type="caution">
    <text evidence="2">The sequence shown here is derived from an EMBL/GenBank/DDBJ whole genome shotgun (WGS) entry which is preliminary data.</text>
</comment>
<gene>
    <name evidence="2" type="ORF">FHS38_001147</name>
</gene>
<proteinExistence type="predicted"/>
<dbReference type="RefSeq" id="WP_184731390.1">
    <property type="nucleotide sequence ID" value="NZ_BMRW01000006.1"/>
</dbReference>
<feature type="chain" id="PRO_5030928773" description="Secreted protein" evidence="1">
    <location>
        <begin position="28"/>
        <end position="110"/>
    </location>
</feature>
<dbReference type="Proteomes" id="UP000556436">
    <property type="component" value="Unassembled WGS sequence"/>
</dbReference>
<feature type="signal peptide" evidence="1">
    <location>
        <begin position="1"/>
        <end position="27"/>
    </location>
</feature>
<dbReference type="AlphaFoldDB" id="A0A7W7L7Y2"/>
<name>A0A7W7L7Y2_STRNE</name>
<accession>A0A7W7L7Y2</accession>
<protein>
    <recommendedName>
        <fullName evidence="4">Secreted protein</fullName>
    </recommendedName>
</protein>
<sequence>MRLMIRALGTLIAAGVLTVSLPLGSRAATGQFTYHRFDGTNDTLKTIENPKDGVCFTVFRSRVPVANKTGSHARLLNGRACQGDEVEKVAPGETLGKSDYEFSSVLFSRE</sequence>
<evidence type="ECO:0008006" key="4">
    <source>
        <dbReference type="Google" id="ProtNLM"/>
    </source>
</evidence>
<keyword evidence="1" id="KW-0732">Signal</keyword>
<evidence type="ECO:0000313" key="2">
    <source>
        <dbReference type="EMBL" id="MBB4885119.1"/>
    </source>
</evidence>
<evidence type="ECO:0000256" key="1">
    <source>
        <dbReference type="SAM" id="SignalP"/>
    </source>
</evidence>
<keyword evidence="3" id="KW-1185">Reference proteome</keyword>
<organism evidence="2 3">
    <name type="scientific">Streptomyces netropsis</name>
    <name type="common">Streptoverticillium netropsis</name>
    <dbReference type="NCBI Taxonomy" id="55404"/>
    <lineage>
        <taxon>Bacteria</taxon>
        <taxon>Bacillati</taxon>
        <taxon>Actinomycetota</taxon>
        <taxon>Actinomycetes</taxon>
        <taxon>Kitasatosporales</taxon>
        <taxon>Streptomycetaceae</taxon>
        <taxon>Streptomyces</taxon>
    </lineage>
</organism>
<dbReference type="EMBL" id="JACHJG010000002">
    <property type="protein sequence ID" value="MBB4885119.1"/>
    <property type="molecule type" value="Genomic_DNA"/>
</dbReference>